<dbReference type="STRING" id="1423811.FC72_GL000171"/>
<dbReference type="OrthoDB" id="2295851at2"/>
<protein>
    <submittedName>
        <fullName evidence="1">Uncharacterized protein</fullName>
    </submittedName>
</protein>
<reference evidence="1 2" key="1">
    <citation type="journal article" date="2015" name="Genome Announc.">
        <title>Expanding the biotechnology potential of lactobacilli through comparative genomics of 213 strains and associated genera.</title>
        <authorList>
            <person name="Sun Z."/>
            <person name="Harris H.M."/>
            <person name="McCann A."/>
            <person name="Guo C."/>
            <person name="Argimon S."/>
            <person name="Zhang W."/>
            <person name="Yang X."/>
            <person name="Jeffery I.B."/>
            <person name="Cooney J.C."/>
            <person name="Kagawa T.F."/>
            <person name="Liu W."/>
            <person name="Song Y."/>
            <person name="Salvetti E."/>
            <person name="Wrobel A."/>
            <person name="Rasinkangas P."/>
            <person name="Parkhill J."/>
            <person name="Rea M.C."/>
            <person name="O'Sullivan O."/>
            <person name="Ritari J."/>
            <person name="Douillard F.P."/>
            <person name="Paul Ross R."/>
            <person name="Yang R."/>
            <person name="Briner A.E."/>
            <person name="Felis G.E."/>
            <person name="de Vos W.M."/>
            <person name="Barrangou R."/>
            <person name="Klaenhammer T.R."/>
            <person name="Caufield P.W."/>
            <person name="Cui Y."/>
            <person name="Zhang H."/>
            <person name="O'Toole P.W."/>
        </authorList>
    </citation>
    <scope>NUCLEOTIDE SEQUENCE [LARGE SCALE GENOMIC DNA]</scope>
    <source>
        <strain evidence="1 2">DSM 20183</strain>
    </source>
</reference>
<dbReference type="Proteomes" id="UP000050929">
    <property type="component" value="Unassembled WGS sequence"/>
</dbReference>
<dbReference type="RefSeq" id="WP_057763785.1">
    <property type="nucleotide sequence ID" value="NZ_AZDG01000001.1"/>
</dbReference>
<evidence type="ECO:0000313" key="1">
    <source>
        <dbReference type="EMBL" id="KRK65726.1"/>
    </source>
</evidence>
<gene>
    <name evidence="1" type="ORF">FC72_GL000171</name>
</gene>
<dbReference type="PATRIC" id="fig|1423811.3.peg.170"/>
<accession>A0A0R1J2P5</accession>
<dbReference type="EMBL" id="AZDG01000001">
    <property type="protein sequence ID" value="KRK65726.1"/>
    <property type="molecule type" value="Genomic_DNA"/>
</dbReference>
<keyword evidence="2" id="KW-1185">Reference proteome</keyword>
<name>A0A0R1J2P5_9LACO</name>
<evidence type="ECO:0000313" key="2">
    <source>
        <dbReference type="Proteomes" id="UP000050929"/>
    </source>
</evidence>
<proteinExistence type="predicted"/>
<dbReference type="AlphaFoldDB" id="A0A0R1J2P5"/>
<comment type="caution">
    <text evidence="1">The sequence shown here is derived from an EMBL/GenBank/DDBJ whole genome shotgun (WGS) entry which is preliminary data.</text>
</comment>
<organism evidence="1 2">
    <name type="scientific">Companilactobacillus tucceti DSM 20183</name>
    <dbReference type="NCBI Taxonomy" id="1423811"/>
    <lineage>
        <taxon>Bacteria</taxon>
        <taxon>Bacillati</taxon>
        <taxon>Bacillota</taxon>
        <taxon>Bacilli</taxon>
        <taxon>Lactobacillales</taxon>
        <taxon>Lactobacillaceae</taxon>
        <taxon>Companilactobacillus</taxon>
    </lineage>
</organism>
<sequence length="158" mass="17922">MIGIVLNSDQATTQEIQITANKLLLVSNTVVIVSQNKNLKNTLKKQKNLIIISQQQPFEKSNCLSEIYAVSSQFPDQTDYLTLSTNYSQVKTTVLTNLSNNSNCYAATINKSYYTISHFNIDNYDLFQYLSLDDFSLEKFITQEIQCLPLSFSSGDMF</sequence>